<dbReference type="OrthoDB" id="9810101at2"/>
<dbReference type="GO" id="GO:0000287">
    <property type="term" value="F:magnesium ion binding"/>
    <property type="evidence" value="ECO:0007669"/>
    <property type="project" value="TreeGrafter"/>
</dbReference>
<dbReference type="SFLD" id="SFLDS00003">
    <property type="entry name" value="Haloacid_Dehalogenase"/>
    <property type="match status" value="1"/>
</dbReference>
<accession>A0A0R1VY47</accession>
<dbReference type="SUPFAM" id="SSF56784">
    <property type="entry name" value="HAD-like"/>
    <property type="match status" value="1"/>
</dbReference>
<organism evidence="1 2">
    <name type="scientific">Lapidilactobacillus concavus DSM 17758</name>
    <dbReference type="NCBI Taxonomy" id="1423735"/>
    <lineage>
        <taxon>Bacteria</taxon>
        <taxon>Bacillati</taxon>
        <taxon>Bacillota</taxon>
        <taxon>Bacilli</taxon>
        <taxon>Lactobacillales</taxon>
        <taxon>Lactobacillaceae</taxon>
        <taxon>Lapidilactobacillus</taxon>
    </lineage>
</organism>
<proteinExistence type="predicted"/>
<sequence>MKTNYQGVVFFDLDGTLLNANSAVDPDVGQAVHQLRGNGYLPVINTGRSPLEIVGAREMTGIDTFISLNGSYLEHDHRPVFEGKIDTELVDQVVKLSNELGDAVSFYTTDQIKASKDDENINAAYRLIHTPIPEAQPDFYLHNEILMLLLLTKSNDHYYHERFPQLTYYRNSPFSIDTVKSGISKMNGIKELVKDLELDGLPTYGFGDGPNDLSMLKYVDHPVAMGNGLKEVKKVAEFVTDSNIDGGIINGLKHFELI</sequence>
<gene>
    <name evidence="1" type="ORF">FC15_GL001192</name>
</gene>
<name>A0A0R1VY47_9LACO</name>
<dbReference type="PANTHER" id="PTHR10000">
    <property type="entry name" value="PHOSPHOSERINE PHOSPHATASE"/>
    <property type="match status" value="1"/>
</dbReference>
<comment type="caution">
    <text evidence="1">The sequence shown here is derived from an EMBL/GenBank/DDBJ whole genome shotgun (WGS) entry which is preliminary data.</text>
</comment>
<dbReference type="InterPro" id="IPR023214">
    <property type="entry name" value="HAD_sf"/>
</dbReference>
<dbReference type="EMBL" id="AZFX01000036">
    <property type="protein sequence ID" value="KRM10590.1"/>
    <property type="molecule type" value="Genomic_DNA"/>
</dbReference>
<dbReference type="AlphaFoldDB" id="A0A0R1VY47"/>
<dbReference type="PROSITE" id="PS01229">
    <property type="entry name" value="COF_2"/>
    <property type="match status" value="1"/>
</dbReference>
<dbReference type="Gene3D" id="3.40.50.1000">
    <property type="entry name" value="HAD superfamily/HAD-like"/>
    <property type="match status" value="1"/>
</dbReference>
<dbReference type="GO" id="GO:0005829">
    <property type="term" value="C:cytosol"/>
    <property type="evidence" value="ECO:0007669"/>
    <property type="project" value="TreeGrafter"/>
</dbReference>
<dbReference type="SFLD" id="SFLDG01140">
    <property type="entry name" value="C2.B:_Phosphomannomutase_and_P"/>
    <property type="match status" value="1"/>
</dbReference>
<dbReference type="PROSITE" id="PS01228">
    <property type="entry name" value="COF_1"/>
    <property type="match status" value="1"/>
</dbReference>
<dbReference type="Proteomes" id="UP000051315">
    <property type="component" value="Unassembled WGS sequence"/>
</dbReference>
<protein>
    <submittedName>
        <fullName evidence="1">Uncharacterized protein</fullName>
    </submittedName>
</protein>
<dbReference type="NCBIfam" id="TIGR00099">
    <property type="entry name" value="Cof-subfamily"/>
    <property type="match status" value="1"/>
</dbReference>
<dbReference type="InterPro" id="IPR000150">
    <property type="entry name" value="Cof"/>
</dbReference>
<reference evidence="1 2" key="1">
    <citation type="journal article" date="2015" name="Genome Announc.">
        <title>Expanding the biotechnology potential of lactobacilli through comparative genomics of 213 strains and associated genera.</title>
        <authorList>
            <person name="Sun Z."/>
            <person name="Harris H.M."/>
            <person name="McCann A."/>
            <person name="Guo C."/>
            <person name="Argimon S."/>
            <person name="Zhang W."/>
            <person name="Yang X."/>
            <person name="Jeffery I.B."/>
            <person name="Cooney J.C."/>
            <person name="Kagawa T.F."/>
            <person name="Liu W."/>
            <person name="Song Y."/>
            <person name="Salvetti E."/>
            <person name="Wrobel A."/>
            <person name="Rasinkangas P."/>
            <person name="Parkhill J."/>
            <person name="Rea M.C."/>
            <person name="O'Sullivan O."/>
            <person name="Ritari J."/>
            <person name="Douillard F.P."/>
            <person name="Paul Ross R."/>
            <person name="Yang R."/>
            <person name="Briner A.E."/>
            <person name="Felis G.E."/>
            <person name="de Vos W.M."/>
            <person name="Barrangou R."/>
            <person name="Klaenhammer T.R."/>
            <person name="Caufield P.W."/>
            <person name="Cui Y."/>
            <person name="Zhang H."/>
            <person name="O'Toole P.W."/>
        </authorList>
    </citation>
    <scope>NUCLEOTIDE SEQUENCE [LARGE SCALE GENOMIC DNA]</scope>
    <source>
        <strain evidence="1 2">DSM 17758</strain>
    </source>
</reference>
<evidence type="ECO:0000313" key="2">
    <source>
        <dbReference type="Proteomes" id="UP000051315"/>
    </source>
</evidence>
<dbReference type="NCBIfam" id="TIGR01484">
    <property type="entry name" value="HAD-SF-IIB"/>
    <property type="match status" value="1"/>
</dbReference>
<keyword evidence="2" id="KW-1185">Reference proteome</keyword>
<evidence type="ECO:0000313" key="1">
    <source>
        <dbReference type="EMBL" id="KRM10590.1"/>
    </source>
</evidence>
<dbReference type="PATRIC" id="fig|1423735.3.peg.1238"/>
<dbReference type="PANTHER" id="PTHR10000:SF25">
    <property type="entry name" value="PHOSPHATASE YKRA-RELATED"/>
    <property type="match status" value="1"/>
</dbReference>
<dbReference type="Pfam" id="PF08282">
    <property type="entry name" value="Hydrolase_3"/>
    <property type="match status" value="1"/>
</dbReference>
<dbReference type="InterPro" id="IPR036412">
    <property type="entry name" value="HAD-like_sf"/>
</dbReference>
<dbReference type="InterPro" id="IPR006379">
    <property type="entry name" value="HAD-SF_hydro_IIB"/>
</dbReference>
<dbReference type="RefSeq" id="WP_057823856.1">
    <property type="nucleotide sequence ID" value="NZ_AZFX01000036.1"/>
</dbReference>
<dbReference type="STRING" id="1423735.FC15_GL001192"/>
<dbReference type="GO" id="GO:0016791">
    <property type="term" value="F:phosphatase activity"/>
    <property type="evidence" value="ECO:0007669"/>
    <property type="project" value="UniProtKB-ARBA"/>
</dbReference>
<dbReference type="Gene3D" id="3.30.1240.10">
    <property type="match status" value="1"/>
</dbReference>